<dbReference type="GO" id="GO:0046872">
    <property type="term" value="F:metal ion binding"/>
    <property type="evidence" value="ECO:0007669"/>
    <property type="project" value="UniProtKB-KW"/>
</dbReference>
<dbReference type="InterPro" id="IPR006674">
    <property type="entry name" value="HD_domain"/>
</dbReference>
<feature type="domain" description="HD" evidence="3">
    <location>
        <begin position="34"/>
        <end position="185"/>
    </location>
</feature>
<dbReference type="EMBL" id="MFQD01000010">
    <property type="protein sequence ID" value="OGH68131.1"/>
    <property type="molecule type" value="Genomic_DNA"/>
</dbReference>
<name>A0A1F6M945_9BACT</name>
<evidence type="ECO:0000256" key="2">
    <source>
        <dbReference type="ARBA" id="ARBA00022801"/>
    </source>
</evidence>
<dbReference type="STRING" id="1798682.A3C15_03425"/>
<dbReference type="AlphaFoldDB" id="A0A1F6M945"/>
<dbReference type="GO" id="GO:0005737">
    <property type="term" value="C:cytoplasm"/>
    <property type="evidence" value="ECO:0007669"/>
    <property type="project" value="TreeGrafter"/>
</dbReference>
<dbReference type="Pfam" id="PF13023">
    <property type="entry name" value="HD_3"/>
    <property type="match status" value="1"/>
</dbReference>
<dbReference type="Proteomes" id="UP000176532">
    <property type="component" value="Unassembled WGS sequence"/>
</dbReference>
<gene>
    <name evidence="4" type="ORF">A3C15_03425</name>
</gene>
<dbReference type="PANTHER" id="PTHR11845">
    <property type="entry name" value="5'-DEOXYNUCLEOTIDASE HDDC2"/>
    <property type="match status" value="1"/>
</dbReference>
<evidence type="ECO:0000313" key="4">
    <source>
        <dbReference type="EMBL" id="OGH68131.1"/>
    </source>
</evidence>
<protein>
    <recommendedName>
        <fullName evidence="3">HD domain-containing protein</fullName>
    </recommendedName>
</protein>
<comment type="caution">
    <text evidence="4">The sequence shown here is derived from an EMBL/GenBank/DDBJ whole genome shotgun (WGS) entry which is preliminary data.</text>
</comment>
<proteinExistence type="predicted"/>
<evidence type="ECO:0000313" key="5">
    <source>
        <dbReference type="Proteomes" id="UP000176532"/>
    </source>
</evidence>
<accession>A0A1F6M945</accession>
<dbReference type="PANTHER" id="PTHR11845:SF13">
    <property type="entry name" value="5'-DEOXYNUCLEOTIDASE HDDC2"/>
    <property type="match status" value="1"/>
</dbReference>
<keyword evidence="1" id="KW-0479">Metal-binding</keyword>
<evidence type="ECO:0000259" key="3">
    <source>
        <dbReference type="Pfam" id="PF13023"/>
    </source>
</evidence>
<keyword evidence="2" id="KW-0378">Hydrolase</keyword>
<evidence type="ECO:0000256" key="1">
    <source>
        <dbReference type="ARBA" id="ARBA00022723"/>
    </source>
</evidence>
<sequence>MELHAESLLEKFNLTDEVVVKTIALGRLILQFGNTNRSSFHADGVTPESDTDHTVMLGIIACAFADVFKPELNRGRIAQFALIHDLVEVYTGDVNTIAVNEKELSHKEEEERKSLERIKTEFGGVYPWIHTTIEEYESQTSAEARFVKTIDKAMPAITHALNGCASLHNQGFIKENLIGHVNEKDARLLASCAADQREAMVLRTILIKKFLENY</sequence>
<reference evidence="4 5" key="1">
    <citation type="journal article" date="2016" name="Nat. Commun.">
        <title>Thousands of microbial genomes shed light on interconnected biogeochemical processes in an aquifer system.</title>
        <authorList>
            <person name="Anantharaman K."/>
            <person name="Brown C.T."/>
            <person name="Hug L.A."/>
            <person name="Sharon I."/>
            <person name="Castelle C.J."/>
            <person name="Probst A.J."/>
            <person name="Thomas B.C."/>
            <person name="Singh A."/>
            <person name="Wilkins M.J."/>
            <person name="Karaoz U."/>
            <person name="Brodie E.L."/>
            <person name="Williams K.H."/>
            <person name="Hubbard S.S."/>
            <person name="Banfield J.F."/>
        </authorList>
    </citation>
    <scope>NUCLEOTIDE SEQUENCE [LARGE SCALE GENOMIC DNA]</scope>
</reference>
<organism evidence="4 5">
    <name type="scientific">Candidatus Magasanikbacteria bacterium RIFCSPHIGHO2_02_FULL_50_9b</name>
    <dbReference type="NCBI Taxonomy" id="1798682"/>
    <lineage>
        <taxon>Bacteria</taxon>
        <taxon>Candidatus Magasanikiibacteriota</taxon>
    </lineage>
</organism>
<dbReference type="Gene3D" id="1.10.3210.10">
    <property type="entry name" value="Hypothetical protein af1432"/>
    <property type="match status" value="1"/>
</dbReference>
<dbReference type="InterPro" id="IPR039356">
    <property type="entry name" value="YfbR/HDDC2"/>
</dbReference>
<dbReference type="GO" id="GO:0002953">
    <property type="term" value="F:5'-deoxynucleotidase activity"/>
    <property type="evidence" value="ECO:0007669"/>
    <property type="project" value="InterPro"/>
</dbReference>
<dbReference type="SUPFAM" id="SSF109604">
    <property type="entry name" value="HD-domain/PDEase-like"/>
    <property type="match status" value="1"/>
</dbReference>